<dbReference type="Gene3D" id="3.40.630.30">
    <property type="match status" value="1"/>
</dbReference>
<dbReference type="Pfam" id="PF00583">
    <property type="entry name" value="Acetyltransf_1"/>
    <property type="match status" value="2"/>
</dbReference>
<organism evidence="4 5">
    <name type="scientific">Amycolatopsis rhabdoformis</name>
    <dbReference type="NCBI Taxonomy" id="1448059"/>
    <lineage>
        <taxon>Bacteria</taxon>
        <taxon>Bacillati</taxon>
        <taxon>Actinomycetota</taxon>
        <taxon>Actinomycetes</taxon>
        <taxon>Pseudonocardiales</taxon>
        <taxon>Pseudonocardiaceae</taxon>
        <taxon>Amycolatopsis</taxon>
    </lineage>
</organism>
<dbReference type="EC" id="2.3.1.-" evidence="4"/>
<evidence type="ECO:0000313" key="5">
    <source>
        <dbReference type="Proteomes" id="UP001330812"/>
    </source>
</evidence>
<dbReference type="InterPro" id="IPR000182">
    <property type="entry name" value="GNAT_dom"/>
</dbReference>
<evidence type="ECO:0000259" key="3">
    <source>
        <dbReference type="PROSITE" id="PS51186"/>
    </source>
</evidence>
<keyword evidence="1 4" id="KW-0808">Transferase</keyword>
<dbReference type="GO" id="GO:0016746">
    <property type="term" value="F:acyltransferase activity"/>
    <property type="evidence" value="ECO:0007669"/>
    <property type="project" value="UniProtKB-KW"/>
</dbReference>
<reference evidence="4 5" key="1">
    <citation type="journal article" date="2015" name="Int. J. Syst. Evol. Microbiol.">
        <title>Amycolatopsis rhabdoformis sp. nov., an actinomycete isolated from a tropical forest soil.</title>
        <authorList>
            <person name="Souza W.R."/>
            <person name="Silva R.E."/>
            <person name="Goodfellow M."/>
            <person name="Busarakam K."/>
            <person name="Figueiro F.S."/>
            <person name="Ferreira D."/>
            <person name="Rodrigues-Filho E."/>
            <person name="Moraes L.A.B."/>
            <person name="Zucchi T.D."/>
        </authorList>
    </citation>
    <scope>NUCLEOTIDE SEQUENCE [LARGE SCALE GENOMIC DNA]</scope>
    <source>
        <strain evidence="4 5">NCIMB 14900</strain>
    </source>
</reference>
<feature type="domain" description="N-acetyltransferase" evidence="3">
    <location>
        <begin position="6"/>
        <end position="168"/>
    </location>
</feature>
<feature type="domain" description="N-acetyltransferase" evidence="3">
    <location>
        <begin position="171"/>
        <end position="322"/>
    </location>
</feature>
<dbReference type="SUPFAM" id="SSF55729">
    <property type="entry name" value="Acyl-CoA N-acyltransferases (Nat)"/>
    <property type="match status" value="2"/>
</dbReference>
<gene>
    <name evidence="4" type="ORF">VSH64_08015</name>
</gene>
<evidence type="ECO:0000256" key="2">
    <source>
        <dbReference type="ARBA" id="ARBA00023315"/>
    </source>
</evidence>
<dbReference type="Proteomes" id="UP001330812">
    <property type="component" value="Chromosome"/>
</dbReference>
<dbReference type="InterPro" id="IPR016181">
    <property type="entry name" value="Acyl_CoA_acyltransferase"/>
</dbReference>
<sequence>MRTESLTWRPLTRGDAQASADLLNAMDAVDGIGELYTAEDTLQELIDPGADLERASLAVFAGDVMVGFMKIRYKRFAEETHRVLLDGGVHPDHRRRGLGTTLVEAGVAAAKTLHDLHHPTLKLAIDVYRAEGIAGLAELLRGRGFTPARYFQRMERSLAAVPAAPTIPDGLRLEPWSAGTDEDFLAARNEAFRDVWGAPALPLDFWRNKFTNHTLRPEASFLVRDTATGTPAGMLVTNHWPADAEVTGVRDAHVMALGTVPACRGRGVATALIAHALRAAAEHGFERMSLNVDSAGPAGTSGIFARAGFTPKTRYVRWALEA</sequence>
<dbReference type="RefSeq" id="WP_326834859.1">
    <property type="nucleotide sequence ID" value="NZ_CP142149.1"/>
</dbReference>
<protein>
    <submittedName>
        <fullName evidence="4">GNAT family N-acetyltransferase</fullName>
        <ecNumber evidence="4">2.3.1.-</ecNumber>
    </submittedName>
</protein>
<evidence type="ECO:0000313" key="4">
    <source>
        <dbReference type="EMBL" id="WSE32051.1"/>
    </source>
</evidence>
<keyword evidence="5" id="KW-1185">Reference proteome</keyword>
<name>A0ABZ1IE75_9PSEU</name>
<accession>A0ABZ1IE75</accession>
<proteinExistence type="predicted"/>
<dbReference type="PROSITE" id="PS51186">
    <property type="entry name" value="GNAT"/>
    <property type="match status" value="2"/>
</dbReference>
<dbReference type="CDD" id="cd04301">
    <property type="entry name" value="NAT_SF"/>
    <property type="match status" value="2"/>
</dbReference>
<dbReference type="PANTHER" id="PTHR43877">
    <property type="entry name" value="AMINOALKYLPHOSPHONATE N-ACETYLTRANSFERASE-RELATED-RELATED"/>
    <property type="match status" value="1"/>
</dbReference>
<evidence type="ECO:0000256" key="1">
    <source>
        <dbReference type="ARBA" id="ARBA00022679"/>
    </source>
</evidence>
<keyword evidence="2 4" id="KW-0012">Acyltransferase</keyword>
<dbReference type="EMBL" id="CP142149">
    <property type="protein sequence ID" value="WSE32051.1"/>
    <property type="molecule type" value="Genomic_DNA"/>
</dbReference>
<dbReference type="PANTHER" id="PTHR43877:SF2">
    <property type="entry name" value="AMINOALKYLPHOSPHONATE N-ACETYLTRANSFERASE-RELATED"/>
    <property type="match status" value="1"/>
</dbReference>
<dbReference type="InterPro" id="IPR050832">
    <property type="entry name" value="Bact_Acetyltransf"/>
</dbReference>